<reference evidence="15 16" key="1">
    <citation type="submission" date="2023-01" db="EMBL/GenBank/DDBJ databases">
        <title>Analysis of 21 Apiospora genomes using comparative genomics revels a genus with tremendous synthesis potential of carbohydrate active enzymes and secondary metabolites.</title>
        <authorList>
            <person name="Sorensen T."/>
        </authorList>
    </citation>
    <scope>NUCLEOTIDE SEQUENCE [LARGE SCALE GENOMIC DNA]</scope>
    <source>
        <strain evidence="15 16">CBS 24483</strain>
    </source>
</reference>
<keyword evidence="5 12" id="KW-0808">Transferase</keyword>
<dbReference type="PANTHER" id="PTHR45918">
    <property type="entry name" value="ALPHA-1,3/1,6-MANNOSYLTRANSFERASE ALG2"/>
    <property type="match status" value="1"/>
</dbReference>
<keyword evidence="4 12" id="KW-0328">Glycosyltransferase</keyword>
<evidence type="ECO:0000256" key="4">
    <source>
        <dbReference type="ARBA" id="ARBA00022676"/>
    </source>
</evidence>
<comment type="caution">
    <text evidence="15">The sequence shown here is derived from an EMBL/GenBank/DDBJ whole genome shotgun (WGS) entry which is preliminary data.</text>
</comment>
<organism evidence="15 16">
    <name type="scientific">Apiospora aurea</name>
    <dbReference type="NCBI Taxonomy" id="335848"/>
    <lineage>
        <taxon>Eukaryota</taxon>
        <taxon>Fungi</taxon>
        <taxon>Dikarya</taxon>
        <taxon>Ascomycota</taxon>
        <taxon>Pezizomycotina</taxon>
        <taxon>Sordariomycetes</taxon>
        <taxon>Xylariomycetidae</taxon>
        <taxon>Amphisphaeriales</taxon>
        <taxon>Apiosporaceae</taxon>
        <taxon>Apiospora</taxon>
    </lineage>
</organism>
<feature type="domain" description="Glycosyl transferase family 1" evidence="13">
    <location>
        <begin position="235"/>
        <end position="403"/>
    </location>
</feature>
<evidence type="ECO:0000256" key="12">
    <source>
        <dbReference type="RuleBase" id="RU367136"/>
    </source>
</evidence>
<comment type="catalytic activity">
    <reaction evidence="11 12">
        <text>an alpha-D-Man-(1-&gt;3)-beta-D-Man-(1-&gt;4)-beta-D-GlcNAc-(1-&gt;4)-alpha-D-GlcNAc-diphospho-di-trans,poly-cis-dolichol + GDP-alpha-D-mannose = an alpha-D-Man-(1-&gt;3)-[alpha-D-Man-(1-&gt;6)]-beta-D-Man-(1-&gt;4)-beta-D-GlcNAc-(1-&gt;4)-alpha-D-GlcNAc-diphospho-di-trans,poly-cis-dolichol + GDP + H(+)</text>
        <dbReference type="Rhea" id="RHEA:29519"/>
        <dbReference type="Rhea" id="RHEA-COMP:19513"/>
        <dbReference type="Rhea" id="RHEA-COMP:19515"/>
        <dbReference type="ChEBI" id="CHEBI:15378"/>
        <dbReference type="ChEBI" id="CHEBI:57527"/>
        <dbReference type="ChEBI" id="CHEBI:58189"/>
        <dbReference type="ChEBI" id="CHEBI:132510"/>
        <dbReference type="ChEBI" id="CHEBI:132511"/>
        <dbReference type="EC" id="2.4.1.257"/>
    </reaction>
    <physiologicalReaction direction="left-to-right" evidence="11 12">
        <dbReference type="Rhea" id="RHEA:29520"/>
    </physiologicalReaction>
</comment>
<dbReference type="GeneID" id="92078721"/>
<dbReference type="EC" id="2.4.1.257" evidence="12"/>
<comment type="function">
    <text evidence="1 12">Mannosylates Man(2)GlcNAc(2)-dolichol diphosphate and Man(1)GlcNAc(2)-dolichol diphosphate to form Man(3)GlcNAc(2)-dolichol diphosphate.</text>
</comment>
<comment type="catalytic activity">
    <reaction evidence="10 12">
        <text>a beta-D-Man-(1-&gt;4)-beta-D-GlcNAc-(1-&gt;4)-alpha-D-GlcNAc-diphospho-di-trans,poly-cis-dolichol + GDP-alpha-D-mannose = an alpha-D-Man-(1-&gt;3)-beta-D-Man-(1-&gt;4)-beta-D-GlcNAc-(1-&gt;4)-alpha-D-GlcNAc-diphospho-di-trans,poly-cis-dolichol + GDP + H(+)</text>
        <dbReference type="Rhea" id="RHEA:29515"/>
        <dbReference type="Rhea" id="RHEA-COMP:19511"/>
        <dbReference type="Rhea" id="RHEA-COMP:19513"/>
        <dbReference type="ChEBI" id="CHEBI:15378"/>
        <dbReference type="ChEBI" id="CHEBI:57527"/>
        <dbReference type="ChEBI" id="CHEBI:58189"/>
        <dbReference type="ChEBI" id="CHEBI:58472"/>
        <dbReference type="ChEBI" id="CHEBI:132510"/>
        <dbReference type="EC" id="2.4.1.132"/>
    </reaction>
    <physiologicalReaction direction="left-to-right" evidence="10 12">
        <dbReference type="Rhea" id="RHEA:29516"/>
    </physiologicalReaction>
</comment>
<evidence type="ECO:0000256" key="1">
    <source>
        <dbReference type="ARBA" id="ARBA00003142"/>
    </source>
</evidence>
<evidence type="ECO:0000256" key="10">
    <source>
        <dbReference type="ARBA" id="ARBA00045103"/>
    </source>
</evidence>
<evidence type="ECO:0000256" key="3">
    <source>
        <dbReference type="ARBA" id="ARBA00004922"/>
    </source>
</evidence>
<keyword evidence="6 12" id="KW-0812">Transmembrane</keyword>
<keyword evidence="9 12" id="KW-0472">Membrane</keyword>
<dbReference type="EC" id="2.4.1.132" evidence="12"/>
<sequence length="489" mass="53515">MAGKKKKTTAGKAKTIVFLHPDLGIGGAERLVVDAAVGLQNRGHKVVIFTSHCDPTHCFDEARDGTLDVRVRGNTIVPSSILSRFSILCAILRQLHLILQIASFSTELKSLAPDAFFVDQLSAGLPLLQYLYPAGRILFYCHFPDLLLAQGRQRWWKRAYRVPFDWVEQWSMSFADAIAVNSNFTKGVVRRTWPALAAQRGGGDDFETIYPCVDTKPKKSEKIDEIETGKPLWGGMRFLLSINRFERKKDVALAIKAYAGLSPSARKGVRLVVAGGYDPRVPENVGYHKELVELADSLGLTNTTAKTMVTALEVPPEIDVLFLLSVPNLLKEMLLKSARLLVYTPANEHFGIVPLEAMLVGVPVLAADTGGPVETVLEGETGWLRSPAKVGEWTEVMDSVLTKLSPSEMIKMSQTGVSRVRNNFGDVQMAARIDAIMDKILATTTKPGSWGPLFLFGLSALGLVGAGLAVLANLVNSRSSEPVMHEHQQ</sequence>
<dbReference type="Proteomes" id="UP001391051">
    <property type="component" value="Unassembled WGS sequence"/>
</dbReference>
<dbReference type="PANTHER" id="PTHR45918:SF1">
    <property type="entry name" value="ALPHA-1,3_1,6-MANNOSYLTRANSFERASE ALG2"/>
    <property type="match status" value="1"/>
</dbReference>
<dbReference type="InterPro" id="IPR028098">
    <property type="entry name" value="Glyco_trans_4-like_N"/>
</dbReference>
<evidence type="ECO:0000313" key="16">
    <source>
        <dbReference type="Proteomes" id="UP001391051"/>
    </source>
</evidence>
<evidence type="ECO:0000256" key="5">
    <source>
        <dbReference type="ARBA" id="ARBA00022679"/>
    </source>
</evidence>
<proteinExistence type="inferred from homology"/>
<evidence type="ECO:0000256" key="9">
    <source>
        <dbReference type="ARBA" id="ARBA00023136"/>
    </source>
</evidence>
<name>A0ABR1Q8Y7_9PEZI</name>
<feature type="transmembrane region" description="Helical" evidence="12">
    <location>
        <begin position="453"/>
        <end position="475"/>
    </location>
</feature>
<dbReference type="Pfam" id="PF13439">
    <property type="entry name" value="Glyco_transf_4"/>
    <property type="match status" value="1"/>
</dbReference>
<evidence type="ECO:0000313" key="15">
    <source>
        <dbReference type="EMBL" id="KAK7948551.1"/>
    </source>
</evidence>
<dbReference type="EMBL" id="JAQQWE010000006">
    <property type="protein sequence ID" value="KAK7948551.1"/>
    <property type="molecule type" value="Genomic_DNA"/>
</dbReference>
<evidence type="ECO:0000256" key="8">
    <source>
        <dbReference type="ARBA" id="ARBA00022989"/>
    </source>
</evidence>
<accession>A0ABR1Q8Y7</accession>
<dbReference type="SUPFAM" id="SSF53756">
    <property type="entry name" value="UDP-Glycosyltransferase/glycogen phosphorylase"/>
    <property type="match status" value="1"/>
</dbReference>
<evidence type="ECO:0000256" key="6">
    <source>
        <dbReference type="ARBA" id="ARBA00022692"/>
    </source>
</evidence>
<keyword evidence="7 12" id="KW-0256">Endoplasmic reticulum</keyword>
<protein>
    <recommendedName>
        <fullName evidence="12">Alpha-1,3/1,6-mannosyltransferase ALG2</fullName>
        <ecNumber evidence="12">2.4.1.132</ecNumber>
        <ecNumber evidence="12">2.4.1.257</ecNumber>
    </recommendedName>
    <alternativeName>
        <fullName evidence="12">GDP-Man:Man(1)GlcNAc(2)-PP-Dol alpha-1,3-mannosyltransferase</fullName>
    </alternativeName>
</protein>
<dbReference type="InterPro" id="IPR027054">
    <property type="entry name" value="ALG2"/>
</dbReference>
<evidence type="ECO:0000256" key="2">
    <source>
        <dbReference type="ARBA" id="ARBA00004586"/>
    </source>
</evidence>
<keyword evidence="8 12" id="KW-1133">Transmembrane helix</keyword>
<dbReference type="Pfam" id="PF00534">
    <property type="entry name" value="Glycos_transf_1"/>
    <property type="match status" value="1"/>
</dbReference>
<evidence type="ECO:0000256" key="11">
    <source>
        <dbReference type="ARBA" id="ARBA00045104"/>
    </source>
</evidence>
<dbReference type="Gene3D" id="3.40.50.2000">
    <property type="entry name" value="Glycogen Phosphorylase B"/>
    <property type="match status" value="2"/>
</dbReference>
<feature type="domain" description="Glycosyltransferase subfamily 4-like N-terminal" evidence="14">
    <location>
        <begin position="25"/>
        <end position="215"/>
    </location>
</feature>
<evidence type="ECO:0000256" key="7">
    <source>
        <dbReference type="ARBA" id="ARBA00022824"/>
    </source>
</evidence>
<keyword evidence="16" id="KW-1185">Reference proteome</keyword>
<comment type="subcellular location">
    <subcellularLocation>
        <location evidence="2 12">Endoplasmic reticulum membrane</location>
    </subcellularLocation>
</comment>
<dbReference type="InterPro" id="IPR001296">
    <property type="entry name" value="Glyco_trans_1"/>
</dbReference>
<dbReference type="GO" id="GO:0016757">
    <property type="term" value="F:glycosyltransferase activity"/>
    <property type="evidence" value="ECO:0007669"/>
    <property type="project" value="UniProtKB-KW"/>
</dbReference>
<evidence type="ECO:0000259" key="14">
    <source>
        <dbReference type="Pfam" id="PF13439"/>
    </source>
</evidence>
<gene>
    <name evidence="15" type="ORF">PG986_009437</name>
</gene>
<comment type="similarity">
    <text evidence="12">Belongs to the glycosyltransferase group 1 family.</text>
</comment>
<dbReference type="RefSeq" id="XP_066698057.1">
    <property type="nucleotide sequence ID" value="XM_066845659.1"/>
</dbReference>
<comment type="pathway">
    <text evidence="3 12">Protein modification; protein glycosylation.</text>
</comment>
<dbReference type="CDD" id="cd03805">
    <property type="entry name" value="GT4_ALG2-like"/>
    <property type="match status" value="1"/>
</dbReference>
<evidence type="ECO:0000259" key="13">
    <source>
        <dbReference type="Pfam" id="PF00534"/>
    </source>
</evidence>